<dbReference type="Proteomes" id="UP001244136">
    <property type="component" value="Chromosome"/>
</dbReference>
<dbReference type="RefSeq" id="WP_281146024.1">
    <property type="nucleotide sequence ID" value="NZ_CP123967.1"/>
</dbReference>
<gene>
    <name evidence="1" type="ORF">QH948_06520</name>
</gene>
<dbReference type="EMBL" id="CP123967">
    <property type="protein sequence ID" value="WGT48392.1"/>
    <property type="molecule type" value="Genomic_DNA"/>
</dbReference>
<name>A0ABY8Q0T7_9ACTN</name>
<reference evidence="1 2" key="1">
    <citation type="journal article" date="2008" name="Int. J. Syst. Evol. Microbiol.">
        <title>Tessaracoccus flavescens sp. nov., isolated from marine sediment.</title>
        <authorList>
            <person name="Lee D.W."/>
            <person name="Lee S.D."/>
        </authorList>
    </citation>
    <scope>NUCLEOTIDE SEQUENCE [LARGE SCALE GENOMIC DNA]</scope>
    <source>
        <strain evidence="1 2">T21</strain>
    </source>
</reference>
<evidence type="ECO:0000313" key="1">
    <source>
        <dbReference type="EMBL" id="WGT48392.1"/>
    </source>
</evidence>
<dbReference type="InterPro" id="IPR021555">
    <property type="entry name" value="DUF3000"/>
</dbReference>
<proteinExistence type="predicted"/>
<keyword evidence="2" id="KW-1185">Reference proteome</keyword>
<accession>A0ABY8Q0T7</accession>
<evidence type="ECO:0000313" key="2">
    <source>
        <dbReference type="Proteomes" id="UP001244136"/>
    </source>
</evidence>
<protein>
    <submittedName>
        <fullName evidence="1">DUF3000 domain-containing protein</fullName>
    </submittedName>
</protein>
<dbReference type="Pfam" id="PF11452">
    <property type="entry name" value="DUF3000"/>
    <property type="match status" value="1"/>
</dbReference>
<organism evidence="1 2">
    <name type="scientific">Tessaracoccus lacteus</name>
    <dbReference type="NCBI Taxonomy" id="3041766"/>
    <lineage>
        <taxon>Bacteria</taxon>
        <taxon>Bacillati</taxon>
        <taxon>Actinomycetota</taxon>
        <taxon>Actinomycetes</taxon>
        <taxon>Propionibacteriales</taxon>
        <taxon>Propionibacteriaceae</taxon>
        <taxon>Tessaracoccus</taxon>
    </lineage>
</organism>
<sequence>MAANVTSLVPEGFARALTELRDMHWRGDLRIDEIGSPQRIAPHSVAIAGELTGPDDPLATGRLILLHDPLGNQAWGGTFRLVTYVRAEVDLEMVVDPLLPDVAWSWFTDALQTHDCSADALAGTVTASYGRGFGEMTDADRAEVELRSSWTPGLDPNHPLTPHLEAWQELLLMVAGEPPLPPDIAAFPTGRRS</sequence>